<dbReference type="RefSeq" id="WP_078684329.1">
    <property type="nucleotide sequence ID" value="NZ_FUYA01000003.1"/>
</dbReference>
<dbReference type="AlphaFoldDB" id="A0A1T4VVR9"/>
<dbReference type="Gene3D" id="3.40.190.10">
    <property type="entry name" value="Periplasmic binding protein-like II"/>
    <property type="match status" value="2"/>
</dbReference>
<dbReference type="Pfam" id="PF00497">
    <property type="entry name" value="SBP_bac_3"/>
    <property type="match status" value="1"/>
</dbReference>
<accession>A0A1T4VVR9</accession>
<evidence type="ECO:0000313" key="3">
    <source>
        <dbReference type="Proteomes" id="UP000189733"/>
    </source>
</evidence>
<dbReference type="STRING" id="1121442.SAMN02745702_01019"/>
<reference evidence="2 3" key="1">
    <citation type="submission" date="2017-02" db="EMBL/GenBank/DDBJ databases">
        <authorList>
            <person name="Peterson S.W."/>
        </authorList>
    </citation>
    <scope>NUCLEOTIDE SEQUENCE [LARGE SCALE GENOMIC DNA]</scope>
    <source>
        <strain evidence="2 3">DSM 18034</strain>
    </source>
</reference>
<gene>
    <name evidence="2" type="ORF">SAMN02745702_01019</name>
</gene>
<name>A0A1T4VVR9_9BACT</name>
<dbReference type="OrthoDB" id="5453329at2"/>
<proteinExistence type="predicted"/>
<organism evidence="2 3">
    <name type="scientific">Desulfobaculum bizertense DSM 18034</name>
    <dbReference type="NCBI Taxonomy" id="1121442"/>
    <lineage>
        <taxon>Bacteria</taxon>
        <taxon>Pseudomonadati</taxon>
        <taxon>Thermodesulfobacteriota</taxon>
        <taxon>Desulfovibrionia</taxon>
        <taxon>Desulfovibrionales</taxon>
        <taxon>Desulfovibrionaceae</taxon>
        <taxon>Desulfobaculum</taxon>
    </lineage>
</organism>
<evidence type="ECO:0000259" key="1">
    <source>
        <dbReference type="Pfam" id="PF00497"/>
    </source>
</evidence>
<dbReference type="InterPro" id="IPR001638">
    <property type="entry name" value="Solute-binding_3/MltF_N"/>
</dbReference>
<protein>
    <submittedName>
        <fullName evidence="2">Extracellular solute-binding protein, family 3</fullName>
    </submittedName>
</protein>
<dbReference type="EMBL" id="FUYA01000003">
    <property type="protein sequence ID" value="SKA69047.1"/>
    <property type="molecule type" value="Genomic_DNA"/>
</dbReference>
<keyword evidence="3" id="KW-1185">Reference proteome</keyword>
<sequence length="263" mass="29862">MSAPELQGPQDTVCRKALWATVLIVLLFCPLASASTLATVVYTRNEPWAMTQKGTPAGVSIDILKEAASRADITLNFLEAPAREKQRLLAQGNADLTVNVREGDKILRTCETITPAYLTGRRFVIYSLRNSVGNYPRYEKLRWHYVGIVRGKTYFEPFYSDRSIAKKRFRTLSDAFYRLMSHNVHAVAASECAGGYWLSQHQDLSRHISRTPIAFDEYRPMYIGLSKKSPNRKELQTQLSQALISMLQDGSMKSIRSRYHMGF</sequence>
<evidence type="ECO:0000313" key="2">
    <source>
        <dbReference type="EMBL" id="SKA69047.1"/>
    </source>
</evidence>
<feature type="domain" description="Solute-binding protein family 3/N-terminal" evidence="1">
    <location>
        <begin position="42"/>
        <end position="260"/>
    </location>
</feature>
<dbReference type="SUPFAM" id="SSF53850">
    <property type="entry name" value="Periplasmic binding protein-like II"/>
    <property type="match status" value="1"/>
</dbReference>
<dbReference type="Proteomes" id="UP000189733">
    <property type="component" value="Unassembled WGS sequence"/>
</dbReference>